<dbReference type="AlphaFoldDB" id="A0A8J2ZFN4"/>
<comment type="caution">
    <text evidence="1">The sequence shown here is derived from an EMBL/GenBank/DDBJ whole genome shotgun (WGS) entry which is preliminary data.</text>
</comment>
<dbReference type="RefSeq" id="WP_188904197.1">
    <property type="nucleotide sequence ID" value="NZ_BMKS01000025.1"/>
</dbReference>
<keyword evidence="2" id="KW-1185">Reference proteome</keyword>
<reference evidence="1 2" key="1">
    <citation type="journal article" date="2014" name="Int. J. Syst. Evol. Microbiol.">
        <title>Complete genome sequence of Corynebacterium casei LMG S-19264T (=DSM 44701T), isolated from a smear-ripened cheese.</title>
        <authorList>
            <consortium name="US DOE Joint Genome Institute (JGI-PGF)"/>
            <person name="Walter F."/>
            <person name="Albersmeier A."/>
            <person name="Kalinowski J."/>
            <person name="Ruckert C."/>
        </authorList>
    </citation>
    <scope>NUCLEOTIDE SEQUENCE [LARGE SCALE GENOMIC DNA]</scope>
    <source>
        <strain evidence="1 2">CGMCC 1.16330</strain>
    </source>
</reference>
<proteinExistence type="predicted"/>
<evidence type="ECO:0000313" key="2">
    <source>
        <dbReference type="Proteomes" id="UP000597507"/>
    </source>
</evidence>
<dbReference type="Proteomes" id="UP000597507">
    <property type="component" value="Unassembled WGS sequence"/>
</dbReference>
<dbReference type="EMBL" id="BMKS01000025">
    <property type="protein sequence ID" value="GGG51803.1"/>
    <property type="molecule type" value="Genomic_DNA"/>
</dbReference>
<name>A0A8J2ZFN4_9PROT</name>
<organism evidence="1 2">
    <name type="scientific">Caldovatus sediminis</name>
    <dbReference type="NCBI Taxonomy" id="2041189"/>
    <lineage>
        <taxon>Bacteria</taxon>
        <taxon>Pseudomonadati</taxon>
        <taxon>Pseudomonadota</taxon>
        <taxon>Alphaproteobacteria</taxon>
        <taxon>Acetobacterales</taxon>
        <taxon>Roseomonadaceae</taxon>
        <taxon>Caldovatus</taxon>
    </lineage>
</organism>
<evidence type="ECO:0000313" key="1">
    <source>
        <dbReference type="EMBL" id="GGG51803.1"/>
    </source>
</evidence>
<protein>
    <submittedName>
        <fullName evidence="1">Uncharacterized protein</fullName>
    </submittedName>
</protein>
<accession>A0A8J2ZFN4</accession>
<sequence>MDLAIEVLGERLRVRASRSGRHWTLVAELFPEVRVCALDLARAKLLLAKRLRPQVERLRRRRAAG</sequence>
<gene>
    <name evidence="1" type="ORF">GCM10010964_43740</name>
</gene>